<dbReference type="SUPFAM" id="SSF53383">
    <property type="entry name" value="PLP-dependent transferases"/>
    <property type="match status" value="1"/>
</dbReference>
<keyword evidence="9" id="KW-1185">Reference proteome</keyword>
<evidence type="ECO:0000256" key="4">
    <source>
        <dbReference type="ARBA" id="ARBA00023125"/>
    </source>
</evidence>
<keyword evidence="5" id="KW-0804">Transcription</keyword>
<evidence type="ECO:0000256" key="6">
    <source>
        <dbReference type="SAM" id="MobiDB-lite"/>
    </source>
</evidence>
<dbReference type="Proteomes" id="UP000192917">
    <property type="component" value="Unassembled WGS sequence"/>
</dbReference>
<dbReference type="GO" id="GO:0030170">
    <property type="term" value="F:pyridoxal phosphate binding"/>
    <property type="evidence" value="ECO:0007669"/>
    <property type="project" value="InterPro"/>
</dbReference>
<feature type="domain" description="HTH gntR-type" evidence="7">
    <location>
        <begin position="3"/>
        <end position="71"/>
    </location>
</feature>
<comment type="similarity">
    <text evidence="1">In the C-terminal section; belongs to the class-I pyridoxal-phosphate-dependent aminotransferase family.</text>
</comment>
<evidence type="ECO:0000259" key="7">
    <source>
        <dbReference type="PROSITE" id="PS50949"/>
    </source>
</evidence>
<dbReference type="InterPro" id="IPR051446">
    <property type="entry name" value="HTH_trans_reg/aminotransferase"/>
</dbReference>
<dbReference type="STRING" id="560819.SAMN05428998_108178"/>
<reference evidence="8 9" key="1">
    <citation type="submission" date="2017-04" db="EMBL/GenBank/DDBJ databases">
        <authorList>
            <person name="Afonso C.L."/>
            <person name="Miller P.J."/>
            <person name="Scott M.A."/>
            <person name="Spackman E."/>
            <person name="Goraichik I."/>
            <person name="Dimitrov K.M."/>
            <person name="Suarez D.L."/>
            <person name="Swayne D.E."/>
        </authorList>
    </citation>
    <scope>NUCLEOTIDE SEQUENCE [LARGE SCALE GENOMIC DNA]</scope>
    <source>
        <strain evidence="8 9">USBA 355</strain>
    </source>
</reference>
<gene>
    <name evidence="8" type="ORF">SAMN05428998_108178</name>
</gene>
<evidence type="ECO:0000313" key="8">
    <source>
        <dbReference type="EMBL" id="SMF25541.1"/>
    </source>
</evidence>
<dbReference type="GO" id="GO:0003677">
    <property type="term" value="F:DNA binding"/>
    <property type="evidence" value="ECO:0007669"/>
    <property type="project" value="UniProtKB-KW"/>
</dbReference>
<organism evidence="8 9">
    <name type="scientific">Tistlia consotensis USBA 355</name>
    <dbReference type="NCBI Taxonomy" id="560819"/>
    <lineage>
        <taxon>Bacteria</taxon>
        <taxon>Pseudomonadati</taxon>
        <taxon>Pseudomonadota</taxon>
        <taxon>Alphaproteobacteria</taxon>
        <taxon>Rhodospirillales</taxon>
        <taxon>Rhodovibrionaceae</taxon>
        <taxon>Tistlia</taxon>
    </lineage>
</organism>
<dbReference type="InterPro" id="IPR000524">
    <property type="entry name" value="Tscrpt_reg_HTH_GntR"/>
</dbReference>
<dbReference type="CDD" id="cd00609">
    <property type="entry name" value="AAT_like"/>
    <property type="match status" value="1"/>
</dbReference>
<protein>
    <submittedName>
        <fullName evidence="8">Transcriptional regulator, GntR family</fullName>
    </submittedName>
</protein>
<dbReference type="SMART" id="SM00345">
    <property type="entry name" value="HTH_GNTR"/>
    <property type="match status" value="1"/>
</dbReference>
<dbReference type="InterPro" id="IPR036390">
    <property type="entry name" value="WH_DNA-bd_sf"/>
</dbReference>
<evidence type="ECO:0000256" key="1">
    <source>
        <dbReference type="ARBA" id="ARBA00005384"/>
    </source>
</evidence>
<feature type="region of interest" description="Disordered" evidence="6">
    <location>
        <begin position="112"/>
        <end position="134"/>
    </location>
</feature>
<keyword evidence="3" id="KW-0805">Transcription regulation</keyword>
<name>A0A1Y6BSE6_9PROT</name>
<dbReference type="CDD" id="cd07377">
    <property type="entry name" value="WHTH_GntR"/>
    <property type="match status" value="1"/>
</dbReference>
<dbReference type="InterPro" id="IPR004839">
    <property type="entry name" value="Aminotransferase_I/II_large"/>
</dbReference>
<accession>A0A1Y6BSE6</accession>
<dbReference type="Gene3D" id="3.40.640.10">
    <property type="entry name" value="Type I PLP-dependent aspartate aminotransferase-like (Major domain)"/>
    <property type="match status" value="1"/>
</dbReference>
<keyword evidence="4" id="KW-0238">DNA-binding</keyword>
<keyword evidence="2" id="KW-0663">Pyridoxal phosphate</keyword>
<dbReference type="EMBL" id="FWZX01000008">
    <property type="protein sequence ID" value="SMF25541.1"/>
    <property type="molecule type" value="Genomic_DNA"/>
</dbReference>
<evidence type="ECO:0000256" key="5">
    <source>
        <dbReference type="ARBA" id="ARBA00023163"/>
    </source>
</evidence>
<dbReference type="PANTHER" id="PTHR46577:SF2">
    <property type="entry name" value="TRANSCRIPTIONAL REGULATORY PROTEIN"/>
    <property type="match status" value="1"/>
</dbReference>
<dbReference type="PROSITE" id="PS50949">
    <property type="entry name" value="HTH_GNTR"/>
    <property type="match status" value="1"/>
</dbReference>
<sequence length="461" mass="50755">MRPSRAAEIAAIVTRLIEEGHLPLGTRVPSVRAAAEQHGVSKNTVVEAYDRLVASGYLEARRGSGFYVRRPRRRSGDLRPVHVSEAIDLVSLLREQLDRHYSVRVGDGRPPASWMEESELGRHLRPRGTPGGKMEHGYGAPPGYEPLRGRIAHSLIERSIRASAEQVLLTFGANHGLDLIVRQYVEPGESVLVDSPGYYPLFGKLRLARARVVGVRRGPEGPDLDDFEAKAAAVQPKLFFTQSLAHNPTGGSVALDAQHQLLQLAERYGVTLVEDDPFADILPLGSPRLAALDQLERVIYVGTFSKTLSASLRSGFIAGNAELIRQLTDVKMLTVVNSSGYVERLLYELMAGGHYRRHLKRLRERVERATATALARLRGIGFEELVEPAGGYYLWCPLPEGIDDIALSRRAAREGIFLAPSSIFAVPGDYRSGPAMRINVAYADDPAFLDFMARVRRGEVG</sequence>
<dbReference type="Pfam" id="PF00392">
    <property type="entry name" value="GntR"/>
    <property type="match status" value="1"/>
</dbReference>
<dbReference type="Pfam" id="PF00155">
    <property type="entry name" value="Aminotran_1_2"/>
    <property type="match status" value="1"/>
</dbReference>
<dbReference type="SUPFAM" id="SSF46785">
    <property type="entry name" value="Winged helix' DNA-binding domain"/>
    <property type="match status" value="1"/>
</dbReference>
<dbReference type="AlphaFoldDB" id="A0A1Y6BSE6"/>
<dbReference type="PANTHER" id="PTHR46577">
    <property type="entry name" value="HTH-TYPE TRANSCRIPTIONAL REGULATORY PROTEIN GABR"/>
    <property type="match status" value="1"/>
</dbReference>
<dbReference type="InterPro" id="IPR036388">
    <property type="entry name" value="WH-like_DNA-bd_sf"/>
</dbReference>
<dbReference type="GO" id="GO:0003700">
    <property type="term" value="F:DNA-binding transcription factor activity"/>
    <property type="evidence" value="ECO:0007669"/>
    <property type="project" value="InterPro"/>
</dbReference>
<dbReference type="Gene3D" id="1.10.10.10">
    <property type="entry name" value="Winged helix-like DNA-binding domain superfamily/Winged helix DNA-binding domain"/>
    <property type="match status" value="1"/>
</dbReference>
<dbReference type="InterPro" id="IPR015421">
    <property type="entry name" value="PyrdxlP-dep_Trfase_major"/>
</dbReference>
<dbReference type="InterPro" id="IPR015424">
    <property type="entry name" value="PyrdxlP-dep_Trfase"/>
</dbReference>
<evidence type="ECO:0000313" key="9">
    <source>
        <dbReference type="Proteomes" id="UP000192917"/>
    </source>
</evidence>
<dbReference type="RefSeq" id="WP_085123058.1">
    <property type="nucleotide sequence ID" value="NZ_FWZX01000008.1"/>
</dbReference>
<evidence type="ECO:0000256" key="3">
    <source>
        <dbReference type="ARBA" id="ARBA00023015"/>
    </source>
</evidence>
<evidence type="ECO:0000256" key="2">
    <source>
        <dbReference type="ARBA" id="ARBA00022898"/>
    </source>
</evidence>
<proteinExistence type="inferred from homology"/>